<dbReference type="SUPFAM" id="SSF48452">
    <property type="entry name" value="TPR-like"/>
    <property type="match status" value="8"/>
</dbReference>
<feature type="repeat" description="TPR" evidence="3">
    <location>
        <begin position="737"/>
        <end position="770"/>
    </location>
</feature>
<dbReference type="PANTHER" id="PTHR45641">
    <property type="entry name" value="TETRATRICOPEPTIDE REPEAT PROTEIN (AFU_ORTHOLOGUE AFUA_6G03870)"/>
    <property type="match status" value="1"/>
</dbReference>
<dbReference type="Pfam" id="PF13181">
    <property type="entry name" value="TPR_8"/>
    <property type="match status" value="2"/>
</dbReference>
<proteinExistence type="predicted"/>
<feature type="repeat" description="TPR" evidence="3">
    <location>
        <begin position="1413"/>
        <end position="1446"/>
    </location>
</feature>
<feature type="repeat" description="TPR" evidence="3">
    <location>
        <begin position="1920"/>
        <end position="1953"/>
    </location>
</feature>
<evidence type="ECO:0000313" key="5">
    <source>
        <dbReference type="EMBL" id="CAE2243695.1"/>
    </source>
</evidence>
<dbReference type="PROSITE" id="PS50293">
    <property type="entry name" value="TPR_REGION"/>
    <property type="match status" value="1"/>
</dbReference>
<feature type="repeat" description="TPR" evidence="3">
    <location>
        <begin position="990"/>
        <end position="1023"/>
    </location>
</feature>
<feature type="repeat" description="TPR" evidence="3">
    <location>
        <begin position="1878"/>
        <end position="1911"/>
    </location>
</feature>
<dbReference type="EMBL" id="HBKQ01025959">
    <property type="protein sequence ID" value="CAE2243695.1"/>
    <property type="molecule type" value="Transcribed_RNA"/>
</dbReference>
<feature type="compositionally biased region" description="Basic and acidic residues" evidence="4">
    <location>
        <begin position="310"/>
        <end position="334"/>
    </location>
</feature>
<evidence type="ECO:0000256" key="3">
    <source>
        <dbReference type="PROSITE-ProRule" id="PRU00339"/>
    </source>
</evidence>
<evidence type="ECO:0000256" key="2">
    <source>
        <dbReference type="ARBA" id="ARBA00022803"/>
    </source>
</evidence>
<sequence>MAAAAARERQTNLSKQTSDNDSDHIDAMDRSRKEEESSVDAKGNAFAPSSGGVAAMAAAVGIQRQKRLEQAESESAEANEEARERRARIAQVEAVQREEEEAVSPGNLAAMAAAAGREKQESSLKSGTTTASVPPTKNGVSTESEGRREGESIRDYWARREREAYGQDDGDNGSRGKSAHVSLDGTGPQSVGTQLEGRQQGESLQDYWARRERREMESKQFIATSDTHETSNFDNLSTSSPDQYGSNEGNDTDGDQQVNESAMQRYIDQGDADQANYTEDKDQVDHVDSERGFEYDEDGAESDDYQMENRNTDFLDREMGHDQDQDRQDMHQADEGEATLSEEMGGREESVDADGNSQASFPDEDGLDQRLDKQDDWQSSGKLEDDASIGDLSHQKSEKEAFDTEEASKGSNSLHDSRAGHSSHSGEERLANKDSNISHEFDEGMSSSGEMHRGSMDHYSDVESIDKPQKKETESQGSALEGRAHISRAEYEMAFPATSDESQGEQIHDEKKDDYSVASSAANSHREGSDTRPSPNHEPSKKLPDFGSSQQDSEPENQAEHEPRMYAHRRSSLGEDILTDMEEPLSDGETMDDYVVHSLPLKQEGAEMEPQHNAVQGMHEEPLSDEDTMTDYLPHNMHRHHEDKHLHHSESDGESLSLRRRSVSDEERDGMKGDESIGGEDEKSEGEIDEINSAARKSFNLGRDALKQYDDEEAARLFQESLFLLRDRIGESHSLYASLLHDIGLAYLRQDSRKEALRYFDDEVLVREDTLGEKHPAIADLLHFMGGIWLDDGNAAEALQCYDEVLMIWRVVLGPEEKEVEDLLIRISEINEYKGLFQDSVESMDQALEIREKRLGKFHPDISELMSQIASLHEKDRDRKGAIKYLEGALKIREELDEDTTEISSKIDALKMKIEGGSGSDAESWVGRDEVLLADRNLEADPLDAAESSFARGRAFLDDGEEECALTCFEDALKLRQKVNADDLDDNSQKELLHNLSKLYLEFERYDEAMECFGNYIRLQRKINGSNSLEVADALLSTGKLLISKHLVKEATQYFEESLLIKKHGHGWDHPEVAESLHDIGVFLLDETSRGGENYSQEALRYFREVVELGKEDAADEADVSSFIHQLGSSFLSIGDRACADLCWSEILHLRKEQLNLDEKESGELLISLASTITEKNRSKEALLCYEEAAKFWKDYDKTDRLEDLLDRMITLYTAEKMHIDCIRCLEELVSLREEIVGEDDTEIGELKERVAALYLETGQKDKACELLEDVVHIRKVTLGDNHDDVEAASIRIASLYTEQGKYEDALQHYSEVLRVKKQELGDDHLDVAEVLCLIGLCAVESSSPEEGLQYYTDALHVQKKALGNDDPEVGATLEQIAPIYLSQGDLDEVVDCYQEIADIQRVSLGEDHPDLANTYYRLGSIYMEQGKHDSALDSFEDVVRIRSETLGGAHPQIADTWYIMASISLDKGDNQRTLECFRNVVEIRKEKFGPRHLEVADNLYTMGSLFLEEGNRADALSSFDEVVYIRKQRFGQDHPEVAESLHSVALILLNLSYVEDALNYFKCVVDLRKQKLARDDDEDVGVFLFALGSKFLREDQDQESSLQCFEEVLRLRKQPLNPDYASAADFLFRLALAFAEQGNNDDAFAVLEEVVRIRKKALGDDSSELADAIFQQGLLHIENGSKQDALARFNSAREIRKSALGETHPDFVEASLKIGSIYLAEGRDEEAKQFFSELKQSEEDSQTAEPSNVVELLRSTGDLLVELEMKEEGLVCYDQHIRIRKETMDRDGVETADILQRVGTVLSEQGSIEQALLCYEESIRIRLDVRGEENEDLADALYAKASILLDQEDIEVDCVSLLEHVVKIRKEKLGEGSVDVAEVLDTLGSLYLEDGRHEDALDAFDEVASIQEAAHGPDHEDLSETLYSKGLIRLSLQRHEEALENFTEVVRIRKKNQGEDHTAVGDALNITGFLEAKCGNTEKARELLSEALRIRKQNEEFAKAADTLQQIGDIHRSEQQFDLAIECYKECLRISTLELGADNESIADGYIALGNIQSVVGKHDDACASYQEGLNIILKCHGEKDERIPPLLQKMGSTELKAGNRLKAKDHLLEYVRIRKEHSDERDIDFVNTLQIIGQIQKISGEDEAAETTWEEAFETYTDEGLAYEYPNVGETLRNLLDGESADAVESENSLFKKASTGILAMVKAQKAAEQANAPSRDDIVQAATFVSIRSLGANTFTSKKSLDTNAIMEGEEEYDDQQYY</sequence>
<organism evidence="5">
    <name type="scientific">Odontella aurita</name>
    <dbReference type="NCBI Taxonomy" id="265563"/>
    <lineage>
        <taxon>Eukaryota</taxon>
        <taxon>Sar</taxon>
        <taxon>Stramenopiles</taxon>
        <taxon>Ochrophyta</taxon>
        <taxon>Bacillariophyta</taxon>
        <taxon>Mediophyceae</taxon>
        <taxon>Biddulphiophycidae</taxon>
        <taxon>Eupodiscales</taxon>
        <taxon>Odontellaceae</taxon>
        <taxon>Odontella</taxon>
    </lineage>
</organism>
<feature type="compositionally biased region" description="Basic and acidic residues" evidence="4">
    <location>
        <begin position="415"/>
        <end position="442"/>
    </location>
</feature>
<accession>A0A7S4IYL7</accession>
<feature type="compositionally biased region" description="Basic and acidic residues" evidence="4">
    <location>
        <begin position="208"/>
        <end position="218"/>
    </location>
</feature>
<dbReference type="InterPro" id="IPR019734">
    <property type="entry name" value="TPR_rpt"/>
</dbReference>
<dbReference type="PROSITE" id="PS50005">
    <property type="entry name" value="TPR"/>
    <property type="match status" value="8"/>
</dbReference>
<feature type="compositionally biased region" description="Polar residues" evidence="4">
    <location>
        <begin position="187"/>
        <end position="203"/>
    </location>
</feature>
<protein>
    <submittedName>
        <fullName evidence="5">Uncharacterized protein</fullName>
    </submittedName>
</protein>
<evidence type="ECO:0000256" key="4">
    <source>
        <dbReference type="SAM" id="MobiDB-lite"/>
    </source>
</evidence>
<feature type="repeat" description="TPR" evidence="3">
    <location>
        <begin position="1287"/>
        <end position="1320"/>
    </location>
</feature>
<dbReference type="Pfam" id="PF13424">
    <property type="entry name" value="TPR_12"/>
    <property type="match status" value="5"/>
</dbReference>
<reference evidence="5" key="1">
    <citation type="submission" date="2021-01" db="EMBL/GenBank/DDBJ databases">
        <authorList>
            <person name="Corre E."/>
            <person name="Pelletier E."/>
            <person name="Niang G."/>
            <person name="Scheremetjew M."/>
            <person name="Finn R."/>
            <person name="Kale V."/>
            <person name="Holt S."/>
            <person name="Cochrane G."/>
            <person name="Meng A."/>
            <person name="Brown T."/>
            <person name="Cohen L."/>
        </authorList>
    </citation>
    <scope>NUCLEOTIDE SEQUENCE</scope>
    <source>
        <strain evidence="5">Isolate 1302-5</strain>
    </source>
</reference>
<dbReference type="SMART" id="SM00028">
    <property type="entry name" value="TPR"/>
    <property type="match status" value="27"/>
</dbReference>
<dbReference type="PANTHER" id="PTHR45641:SF19">
    <property type="entry name" value="NEPHROCYSTIN-3"/>
    <property type="match status" value="1"/>
</dbReference>
<dbReference type="InterPro" id="IPR011990">
    <property type="entry name" value="TPR-like_helical_dom_sf"/>
</dbReference>
<name>A0A7S4IYL7_9STRA</name>
<feature type="compositionally biased region" description="Basic and acidic residues" evidence="4">
    <location>
        <begin position="278"/>
        <end position="294"/>
    </location>
</feature>
<feature type="region of interest" description="Disordered" evidence="4">
    <location>
        <begin position="1"/>
        <end position="588"/>
    </location>
</feature>
<dbReference type="Pfam" id="PF13374">
    <property type="entry name" value="TPR_10"/>
    <property type="match status" value="2"/>
</dbReference>
<feature type="repeat" description="TPR" evidence="3">
    <location>
        <begin position="1497"/>
        <end position="1530"/>
    </location>
</feature>
<feature type="compositionally biased region" description="Polar residues" evidence="4">
    <location>
        <begin position="123"/>
        <end position="142"/>
    </location>
</feature>
<dbReference type="Pfam" id="PF13174">
    <property type="entry name" value="TPR_6"/>
    <property type="match status" value="1"/>
</dbReference>
<feature type="repeat" description="TPR" evidence="3">
    <location>
        <begin position="2002"/>
        <end position="2035"/>
    </location>
</feature>
<feature type="region of interest" description="Disordered" evidence="4">
    <location>
        <begin position="640"/>
        <end position="687"/>
    </location>
</feature>
<feature type="compositionally biased region" description="Acidic residues" evidence="4">
    <location>
        <begin position="577"/>
        <end position="588"/>
    </location>
</feature>
<keyword evidence="2 3" id="KW-0802">TPR repeat</keyword>
<feature type="compositionally biased region" description="Basic and acidic residues" evidence="4">
    <location>
        <begin position="21"/>
        <end position="36"/>
    </location>
</feature>
<feature type="compositionally biased region" description="Acidic residues" evidence="4">
    <location>
        <begin position="295"/>
        <end position="306"/>
    </location>
</feature>
<feature type="compositionally biased region" description="Basic and acidic residues" evidence="4">
    <location>
        <begin position="393"/>
        <end position="408"/>
    </location>
</feature>
<feature type="compositionally biased region" description="Basic and acidic residues" evidence="4">
    <location>
        <begin position="506"/>
        <end position="515"/>
    </location>
</feature>
<gene>
    <name evidence="5" type="ORF">OAUR00152_LOCUS17571</name>
</gene>
<keyword evidence="1" id="KW-0677">Repeat</keyword>
<feature type="compositionally biased region" description="Basic and acidic residues" evidence="4">
    <location>
        <begin position="144"/>
        <end position="165"/>
    </location>
</feature>
<feature type="compositionally biased region" description="Low complexity" evidence="4">
    <location>
        <begin position="51"/>
        <end position="61"/>
    </location>
</feature>
<feature type="compositionally biased region" description="Basic and acidic residues" evidence="4">
    <location>
        <begin position="662"/>
        <end position="675"/>
    </location>
</feature>
<feature type="compositionally biased region" description="Basic and acidic residues" evidence="4">
    <location>
        <begin position="367"/>
        <end position="376"/>
    </location>
</feature>
<feature type="compositionally biased region" description="Basic and acidic residues" evidence="4">
    <location>
        <begin position="1"/>
        <end position="10"/>
    </location>
</feature>
<feature type="compositionally biased region" description="Acidic residues" evidence="4">
    <location>
        <begin position="677"/>
        <end position="687"/>
    </location>
</feature>
<feature type="compositionally biased region" description="Basic and acidic residues" evidence="4">
    <location>
        <begin position="482"/>
        <end position="491"/>
    </location>
</feature>
<evidence type="ECO:0000256" key="1">
    <source>
        <dbReference type="ARBA" id="ARBA00022737"/>
    </source>
</evidence>
<feature type="compositionally biased region" description="Basic and acidic residues" evidence="4">
    <location>
        <begin position="450"/>
        <end position="474"/>
    </location>
</feature>
<dbReference type="Gene3D" id="1.25.40.10">
    <property type="entry name" value="Tetratricopeptide repeat domain"/>
    <property type="match status" value="9"/>
</dbReference>
<feature type="compositionally biased region" description="Polar residues" evidence="4">
    <location>
        <begin position="232"/>
        <end position="262"/>
    </location>
</feature>